<feature type="compositionally biased region" description="Acidic residues" evidence="1">
    <location>
        <begin position="1"/>
        <end position="18"/>
    </location>
</feature>
<evidence type="ECO:0000313" key="2">
    <source>
        <dbReference type="EMBL" id="KAF9943641.1"/>
    </source>
</evidence>
<comment type="caution">
    <text evidence="2">The sequence shown here is derived from an EMBL/GenBank/DDBJ whole genome shotgun (WGS) entry which is preliminary data.</text>
</comment>
<dbReference type="Proteomes" id="UP000738359">
    <property type="component" value="Unassembled WGS sequence"/>
</dbReference>
<evidence type="ECO:0000256" key="1">
    <source>
        <dbReference type="SAM" id="MobiDB-lite"/>
    </source>
</evidence>
<sequence>MILVPDESEAVDMDVEESSVEHAADMELDEDADNGEDDKDDDDDDGDVAWVPDDEDDEQIADEFDGYYQIQDKDIEELEKDDEQGSADDTVLAESSGAQIRRLFTVVKILVHSPHIRRDVTAEDVKRALLKNMTITDRELTVVRDLVNTLRPYAPKRVVTAAGSYRDHTGHVATCSPMVIISQAFLDAIDLHTFKRRICPQSSAGSPISLQMSSVVIYELFGTEHAGKYDIYGPAGSVITSAVDAATPVNKEA</sequence>
<accession>A0A9P6ISG0</accession>
<feature type="compositionally biased region" description="Acidic residues" evidence="1">
    <location>
        <begin position="26"/>
        <end position="60"/>
    </location>
</feature>
<protein>
    <submittedName>
        <fullName evidence="2">Uncharacterized protein</fullName>
    </submittedName>
</protein>
<dbReference type="AlphaFoldDB" id="A0A9P6ISG0"/>
<dbReference type="EMBL" id="JAAAHY010003024">
    <property type="protein sequence ID" value="KAF9943641.1"/>
    <property type="molecule type" value="Genomic_DNA"/>
</dbReference>
<proteinExistence type="predicted"/>
<organism evidence="2 3">
    <name type="scientific">Mortierella alpina</name>
    <name type="common">Oleaginous fungus</name>
    <name type="synonym">Mortierella renispora</name>
    <dbReference type="NCBI Taxonomy" id="64518"/>
    <lineage>
        <taxon>Eukaryota</taxon>
        <taxon>Fungi</taxon>
        <taxon>Fungi incertae sedis</taxon>
        <taxon>Mucoromycota</taxon>
        <taxon>Mortierellomycotina</taxon>
        <taxon>Mortierellomycetes</taxon>
        <taxon>Mortierellales</taxon>
        <taxon>Mortierellaceae</taxon>
        <taxon>Mortierella</taxon>
    </lineage>
</organism>
<keyword evidence="3" id="KW-1185">Reference proteome</keyword>
<gene>
    <name evidence="2" type="ORF">BGZ70_005676</name>
</gene>
<feature type="region of interest" description="Disordered" evidence="1">
    <location>
        <begin position="1"/>
        <end position="60"/>
    </location>
</feature>
<reference evidence="2" key="1">
    <citation type="journal article" date="2020" name="Fungal Divers.">
        <title>Resolving the Mortierellaceae phylogeny through synthesis of multi-gene phylogenetics and phylogenomics.</title>
        <authorList>
            <person name="Vandepol N."/>
            <person name="Liber J."/>
            <person name="Desiro A."/>
            <person name="Na H."/>
            <person name="Kennedy M."/>
            <person name="Barry K."/>
            <person name="Grigoriev I.V."/>
            <person name="Miller A.N."/>
            <person name="O'Donnell K."/>
            <person name="Stajich J.E."/>
            <person name="Bonito G."/>
        </authorList>
    </citation>
    <scope>NUCLEOTIDE SEQUENCE</scope>
    <source>
        <strain evidence="2">CK1249</strain>
    </source>
</reference>
<feature type="non-terminal residue" evidence="2">
    <location>
        <position position="253"/>
    </location>
</feature>
<name>A0A9P6ISG0_MORAP</name>
<evidence type="ECO:0000313" key="3">
    <source>
        <dbReference type="Proteomes" id="UP000738359"/>
    </source>
</evidence>